<dbReference type="InterPro" id="IPR020850">
    <property type="entry name" value="GED_dom"/>
</dbReference>
<organism evidence="6 7">
    <name type="scientific">Macrophomina phaseolina</name>
    <dbReference type="NCBI Taxonomy" id="35725"/>
    <lineage>
        <taxon>Eukaryota</taxon>
        <taxon>Fungi</taxon>
        <taxon>Dikarya</taxon>
        <taxon>Ascomycota</taxon>
        <taxon>Pezizomycotina</taxon>
        <taxon>Dothideomycetes</taxon>
        <taxon>Dothideomycetes incertae sedis</taxon>
        <taxon>Botryosphaeriales</taxon>
        <taxon>Botryosphaeriaceae</taxon>
        <taxon>Macrophomina</taxon>
    </lineage>
</organism>
<name>A0ABQ8GKK8_9PEZI</name>
<keyword evidence="7" id="KW-1185">Reference proteome</keyword>
<evidence type="ECO:0000256" key="2">
    <source>
        <dbReference type="ARBA" id="ARBA00023134"/>
    </source>
</evidence>
<evidence type="ECO:0000259" key="4">
    <source>
        <dbReference type="PROSITE" id="PS51388"/>
    </source>
</evidence>
<dbReference type="InterPro" id="IPR022812">
    <property type="entry name" value="Dynamin"/>
</dbReference>
<dbReference type="InterPro" id="IPR000375">
    <property type="entry name" value="Dynamin_stalk"/>
</dbReference>
<dbReference type="PANTHER" id="PTHR11566">
    <property type="entry name" value="DYNAMIN"/>
    <property type="match status" value="1"/>
</dbReference>
<proteinExistence type="predicted"/>
<dbReference type="CDD" id="cd08771">
    <property type="entry name" value="DLP_1"/>
    <property type="match status" value="1"/>
</dbReference>
<evidence type="ECO:0000256" key="3">
    <source>
        <dbReference type="SAM" id="MobiDB-lite"/>
    </source>
</evidence>
<dbReference type="PROSITE" id="PS51718">
    <property type="entry name" value="G_DYNAMIN_2"/>
    <property type="match status" value="1"/>
</dbReference>
<dbReference type="InterPro" id="IPR027417">
    <property type="entry name" value="P-loop_NTPase"/>
</dbReference>
<dbReference type="Pfam" id="PF01031">
    <property type="entry name" value="Dynamin_M"/>
    <property type="match status" value="1"/>
</dbReference>
<keyword evidence="6" id="KW-0378">Hydrolase</keyword>
<evidence type="ECO:0000313" key="7">
    <source>
        <dbReference type="Proteomes" id="UP000774617"/>
    </source>
</evidence>
<dbReference type="PRINTS" id="PR00195">
    <property type="entry name" value="DYNAMIN"/>
</dbReference>
<comment type="caution">
    <text evidence="6">The sequence shown here is derived from an EMBL/GenBank/DDBJ whole genome shotgun (WGS) entry which is preliminary data.</text>
</comment>
<evidence type="ECO:0000256" key="1">
    <source>
        <dbReference type="ARBA" id="ARBA00022741"/>
    </source>
</evidence>
<feature type="region of interest" description="Disordered" evidence="3">
    <location>
        <begin position="1"/>
        <end position="43"/>
    </location>
</feature>
<dbReference type="SUPFAM" id="SSF52540">
    <property type="entry name" value="P-loop containing nucleoside triphosphate hydrolases"/>
    <property type="match status" value="1"/>
</dbReference>
<dbReference type="EMBL" id="JAGTJR010000007">
    <property type="protein sequence ID" value="KAH7056881.1"/>
    <property type="molecule type" value="Genomic_DNA"/>
</dbReference>
<feature type="domain" description="Dynamin-type G" evidence="5">
    <location>
        <begin position="82"/>
        <end position="368"/>
    </location>
</feature>
<keyword evidence="1" id="KW-0547">Nucleotide-binding</keyword>
<dbReference type="InterPro" id="IPR001401">
    <property type="entry name" value="Dynamin_GTPase"/>
</dbReference>
<reference evidence="6 7" key="1">
    <citation type="journal article" date="2021" name="Nat. Commun.">
        <title>Genetic determinants of endophytism in the Arabidopsis root mycobiome.</title>
        <authorList>
            <person name="Mesny F."/>
            <person name="Miyauchi S."/>
            <person name="Thiergart T."/>
            <person name="Pickel B."/>
            <person name="Atanasova L."/>
            <person name="Karlsson M."/>
            <person name="Huettel B."/>
            <person name="Barry K.W."/>
            <person name="Haridas S."/>
            <person name="Chen C."/>
            <person name="Bauer D."/>
            <person name="Andreopoulos W."/>
            <person name="Pangilinan J."/>
            <person name="LaButti K."/>
            <person name="Riley R."/>
            <person name="Lipzen A."/>
            <person name="Clum A."/>
            <person name="Drula E."/>
            <person name="Henrissat B."/>
            <person name="Kohler A."/>
            <person name="Grigoriev I.V."/>
            <person name="Martin F.M."/>
            <person name="Hacquard S."/>
        </authorList>
    </citation>
    <scope>NUCLEOTIDE SEQUENCE [LARGE SCALE GENOMIC DNA]</scope>
    <source>
        <strain evidence="6 7">MPI-SDFR-AT-0080</strain>
    </source>
</reference>
<evidence type="ECO:0000313" key="6">
    <source>
        <dbReference type="EMBL" id="KAH7056881.1"/>
    </source>
</evidence>
<sequence length="766" mass="85192">MASAGKRCAKVEAAASDSEPDEKTLVGSQTDADQPKMSASDHSSGAASAISGFVTLPDANIENMEVLLNVVDELRHAGLNSVLSLPQIVVCGDQSAGKSSVLEAVTQIPFPRNAMLCTRFATEIIIRRDSHSWITAKILSDGPQHEKIKNFSKSVTDLTQLPLLIQEATDTIYAAHHGSASNLKAFVSEILSITVSAPAVLPITLVDLPGLIHAETSVQTKQDVEFVTKLVDKYIRNPRTIIFAVISAKSDYANQVILQKARNVDPKGSRTLGVITKPDCLDDGSREEKQWINLAQNRDIEFDLGWHIVRNRTQQEMSCTTEEHQAIEKNFFASRSVYKYVPDGMLGSATLLQRLCRLLFAHLKRELPGLNRDLNEEIAKTMNRLDQLGEQRDSLASIRNALTKAGVQYQRLLSEALTGSYNDAFFSTKIGSMPFNPAKLRAAIRFHNSQYSEQMHRFGGKYKFSGVPVEVLECLGVSDKPSGAEIVPWDCAKKAQQPMSREQAIKWVLEKMQLSRGEELPGCFNATLMKELYWEQTCNWGPITVDYLNRTMVTCVAEFSKGLLSHIMPFDVAERMLKQRVLPSLAKNQKNAALEVNRLLEDKSRAPMTYNHYFTDTVQKLRNEKILARARRVVEINAYTTISQQTRKSAKVVDAEQIMTALTSELVEPDMDRFTAEDTLDCLMALYKDKLKNFVAAVTEQVIERHLIEPLRDSPLSPVALVSLSDDELHALAAEPEQVSAERRDLKATLASLKKGQGVFQRAAAS</sequence>
<dbReference type="GO" id="GO:0016787">
    <property type="term" value="F:hydrolase activity"/>
    <property type="evidence" value="ECO:0007669"/>
    <property type="project" value="UniProtKB-KW"/>
</dbReference>
<dbReference type="PANTHER" id="PTHR11566:SF66">
    <property type="entry name" value="INTERFERON-INDUCED GTP-BINDING PROTEIN MX"/>
    <property type="match status" value="1"/>
</dbReference>
<dbReference type="Gene3D" id="3.40.50.300">
    <property type="entry name" value="P-loop containing nucleotide triphosphate hydrolases"/>
    <property type="match status" value="1"/>
</dbReference>
<dbReference type="Pfam" id="PF00350">
    <property type="entry name" value="Dynamin_N"/>
    <property type="match status" value="1"/>
</dbReference>
<dbReference type="PROSITE" id="PS51388">
    <property type="entry name" value="GED"/>
    <property type="match status" value="1"/>
</dbReference>
<feature type="domain" description="GED" evidence="4">
    <location>
        <begin position="676"/>
        <end position="766"/>
    </location>
</feature>
<accession>A0ABQ8GKK8</accession>
<dbReference type="InterPro" id="IPR030381">
    <property type="entry name" value="G_DYNAMIN_dom"/>
</dbReference>
<gene>
    <name evidence="6" type="ORF">B0J12DRAFT_783368</name>
</gene>
<protein>
    <submittedName>
        <fullName evidence="6">P-loop containing nucleoside triphosphate hydrolase protein</fullName>
    </submittedName>
</protein>
<dbReference type="InterPro" id="IPR045063">
    <property type="entry name" value="Dynamin_N"/>
</dbReference>
<keyword evidence="2" id="KW-0342">GTP-binding</keyword>
<evidence type="ECO:0000259" key="5">
    <source>
        <dbReference type="PROSITE" id="PS51718"/>
    </source>
</evidence>
<dbReference type="SMART" id="SM00053">
    <property type="entry name" value="DYNc"/>
    <property type="match status" value="1"/>
</dbReference>
<dbReference type="Proteomes" id="UP000774617">
    <property type="component" value="Unassembled WGS sequence"/>
</dbReference>